<keyword evidence="2" id="KW-1185">Reference proteome</keyword>
<dbReference type="Proteomes" id="UP000033202">
    <property type="component" value="Unassembled WGS sequence"/>
</dbReference>
<dbReference type="AlphaFoldDB" id="A0A0E9MTD5"/>
<comment type="caution">
    <text evidence="1">The sequence shown here is derived from an EMBL/GenBank/DDBJ whole genome shotgun (WGS) entry which is preliminary data.</text>
</comment>
<dbReference type="EMBL" id="BBWU01000052">
    <property type="protein sequence ID" value="GAO40844.1"/>
    <property type="molecule type" value="Genomic_DNA"/>
</dbReference>
<name>A0A0E9MTD5_9SPHN</name>
<dbReference type="STRING" id="1219043.SCH01S_52_00250"/>
<sequence length="58" mass="6497">MFNRGSSEQPMMDGRFIAVSKPNRAEGIGRALQVAFRDGFELPAEMRGYLDKLDHVAL</sequence>
<proteinExistence type="predicted"/>
<organism evidence="1 2">
    <name type="scientific">Sphingomonas changbaiensis NBRC 104936</name>
    <dbReference type="NCBI Taxonomy" id="1219043"/>
    <lineage>
        <taxon>Bacteria</taxon>
        <taxon>Pseudomonadati</taxon>
        <taxon>Pseudomonadota</taxon>
        <taxon>Alphaproteobacteria</taxon>
        <taxon>Sphingomonadales</taxon>
        <taxon>Sphingomonadaceae</taxon>
        <taxon>Sphingomonas</taxon>
    </lineage>
</organism>
<protein>
    <submittedName>
        <fullName evidence="1">Uncharacterized protein</fullName>
    </submittedName>
</protein>
<accession>A0A0E9MTD5</accession>
<reference evidence="1 2" key="1">
    <citation type="submission" date="2015-04" db="EMBL/GenBank/DDBJ databases">
        <title>Whole genome shotgun sequence of Sphingomonas changbaiensis NBRC 104936.</title>
        <authorList>
            <person name="Katano-Makiyama Y."/>
            <person name="Hosoyama A."/>
            <person name="Hashimoto M."/>
            <person name="Noguchi M."/>
            <person name="Tsuchikane K."/>
            <person name="Ohji S."/>
            <person name="Yamazoe A."/>
            <person name="Ichikawa N."/>
            <person name="Kimura A."/>
            <person name="Fujita N."/>
        </authorList>
    </citation>
    <scope>NUCLEOTIDE SEQUENCE [LARGE SCALE GENOMIC DNA]</scope>
    <source>
        <strain evidence="1 2">NBRC 104936</strain>
    </source>
</reference>
<evidence type="ECO:0000313" key="2">
    <source>
        <dbReference type="Proteomes" id="UP000033202"/>
    </source>
</evidence>
<evidence type="ECO:0000313" key="1">
    <source>
        <dbReference type="EMBL" id="GAO40844.1"/>
    </source>
</evidence>
<gene>
    <name evidence="1" type="ORF">SCH01S_52_00250</name>
</gene>